<organism evidence="2 3">
    <name type="scientific">Bacillus cereus VD021</name>
    <dbReference type="NCBI Taxonomy" id="1053224"/>
    <lineage>
        <taxon>Bacteria</taxon>
        <taxon>Bacillati</taxon>
        <taxon>Bacillota</taxon>
        <taxon>Bacilli</taxon>
        <taxon>Bacillales</taxon>
        <taxon>Bacillaceae</taxon>
        <taxon>Bacillus</taxon>
        <taxon>Bacillus cereus group</taxon>
    </lineage>
</organism>
<reference evidence="2 3" key="1">
    <citation type="submission" date="2012-12" db="EMBL/GenBank/DDBJ databases">
        <title>The Genome Sequence of Bacillus cereus VD021.</title>
        <authorList>
            <consortium name="The Broad Institute Genome Sequencing Platform"/>
            <consortium name="The Broad Institute Genome Sequencing Center for Infectious Disease"/>
            <person name="Feldgarden M."/>
            <person name="Van der Auwera G.A."/>
            <person name="Mahillon J."/>
            <person name="Duprez V."/>
            <person name="Timmery S."/>
            <person name="Mattelet C."/>
            <person name="Dierick K."/>
            <person name="Sun M."/>
            <person name="Yu Z."/>
            <person name="Zhu L."/>
            <person name="Hu X."/>
            <person name="Shank E.B."/>
            <person name="Swiecicka I."/>
            <person name="Hansen B.M."/>
            <person name="Andrup L."/>
            <person name="Walker B."/>
            <person name="Young S.K."/>
            <person name="Zeng Q."/>
            <person name="Gargeya S."/>
            <person name="Fitzgerald M."/>
            <person name="Haas B."/>
            <person name="Abouelleil A."/>
            <person name="Alvarado L."/>
            <person name="Arachchi H.M."/>
            <person name="Berlin A.M."/>
            <person name="Chapman S.B."/>
            <person name="Dewar J."/>
            <person name="Goldberg J."/>
            <person name="Griggs A."/>
            <person name="Gujja S."/>
            <person name="Hansen M."/>
            <person name="Howarth C."/>
            <person name="Imamovic A."/>
            <person name="Larimer J."/>
            <person name="McCowan C."/>
            <person name="Murphy C."/>
            <person name="Neiman D."/>
            <person name="Pearson M."/>
            <person name="Priest M."/>
            <person name="Roberts A."/>
            <person name="Saif S."/>
            <person name="Shea T."/>
            <person name="Sisk P."/>
            <person name="Sykes S."/>
            <person name="Wortman J."/>
            <person name="Nusbaum C."/>
            <person name="Birren B."/>
        </authorList>
    </citation>
    <scope>NUCLEOTIDE SEQUENCE [LARGE SCALE GENOMIC DNA]</scope>
    <source>
        <strain evidence="2 3">VD021</strain>
    </source>
</reference>
<accession>R8HB01</accession>
<dbReference type="PATRIC" id="fig|1053224.3.peg.4860"/>
<protein>
    <recommendedName>
        <fullName evidence="1">Phosphodiester glycosidase domain-containing protein</fullName>
    </recommendedName>
</protein>
<dbReference type="Pfam" id="PF09992">
    <property type="entry name" value="NAGPA"/>
    <property type="match status" value="1"/>
</dbReference>
<sequence>MAKRNHALVAVNASGFADETGRGGGNIATGIVIENGKAIDTNIDKNTPTIITGLTKFGQMITGNYSTQQLLDKQVVSAAGFMPQLIVNGEKMITEGDGGWGSAPRSIMAQKEDGTIMFLVIDGRQTHSIGATLKECQDILYEKGAINAMAMDGGSSATLFLGGKVINSPSTLSHEDRFLPNTWVVTANSKQKIKMTIDGEKINPKTLDEIGTNI</sequence>
<proteinExistence type="predicted"/>
<dbReference type="Proteomes" id="UP000014040">
    <property type="component" value="Unassembled WGS sequence"/>
</dbReference>
<dbReference type="HOGENOM" id="CLU_1381998_0_0_9"/>
<dbReference type="PANTHER" id="PTHR40446">
    <property type="entry name" value="N-ACETYLGLUCOSAMINE-1-PHOSPHODIESTER ALPHA-N-ACETYLGLUCOSAMINIDASE"/>
    <property type="match status" value="1"/>
</dbReference>
<name>R8HB01_BACCE</name>
<evidence type="ECO:0000259" key="1">
    <source>
        <dbReference type="Pfam" id="PF09992"/>
    </source>
</evidence>
<dbReference type="EMBL" id="AHES01000056">
    <property type="protein sequence ID" value="EOO70012.1"/>
    <property type="molecule type" value="Genomic_DNA"/>
</dbReference>
<feature type="domain" description="Phosphodiester glycosidase" evidence="1">
    <location>
        <begin position="6"/>
        <end position="186"/>
    </location>
</feature>
<evidence type="ECO:0000313" key="2">
    <source>
        <dbReference type="EMBL" id="EOO70012.1"/>
    </source>
</evidence>
<dbReference type="PANTHER" id="PTHR40446:SF2">
    <property type="entry name" value="N-ACETYLGLUCOSAMINE-1-PHOSPHODIESTER ALPHA-N-ACETYLGLUCOSAMINIDASE"/>
    <property type="match status" value="1"/>
</dbReference>
<dbReference type="AlphaFoldDB" id="R8HB01"/>
<comment type="caution">
    <text evidence="2">The sequence shown here is derived from an EMBL/GenBank/DDBJ whole genome shotgun (WGS) entry which is preliminary data.</text>
</comment>
<evidence type="ECO:0000313" key="3">
    <source>
        <dbReference type="Proteomes" id="UP000014040"/>
    </source>
</evidence>
<gene>
    <name evidence="2" type="ORF">IIC_04814</name>
</gene>
<dbReference type="InterPro" id="IPR018711">
    <property type="entry name" value="NAGPA"/>
</dbReference>